<evidence type="ECO:0000313" key="2">
    <source>
        <dbReference type="Proteomes" id="UP000824123"/>
    </source>
</evidence>
<name>A0A9D1LSL4_9FIRM</name>
<comment type="caution">
    <text evidence="1">The sequence shown here is derived from an EMBL/GenBank/DDBJ whole genome shotgun (WGS) entry which is preliminary data.</text>
</comment>
<dbReference type="AlphaFoldDB" id="A0A9D1LSL4"/>
<keyword evidence="1" id="KW-0378">Hydrolase</keyword>
<sequence>MNYTERHHAFLSAAYYRELRDSALPRWSEAFRMATQLYAQQRGSRMAQRALRDGQPLDFATYRAYSEWRASDASVLGVRTRTEVVVDGADKLSRIYNCAWSAQYIEMGLEDGGMAYCDDLDRSIARGFNPDLRYEVEQTQYHGCECCIHRQCDAHLERQVEPPRDGVKPFEYHCAHLYYTYLRTLSAIYGDAGAALSARVLKAFAEQYGEDAADSLRKYQNTDFDHIN</sequence>
<dbReference type="InterPro" id="IPR026002">
    <property type="entry name" value="ATC_hydrolase-like"/>
</dbReference>
<gene>
    <name evidence="1" type="ORF">IAC59_08225</name>
</gene>
<dbReference type="Proteomes" id="UP000824123">
    <property type="component" value="Unassembled WGS sequence"/>
</dbReference>
<dbReference type="EMBL" id="DVNK01000050">
    <property type="protein sequence ID" value="HIU47231.1"/>
    <property type="molecule type" value="Genomic_DNA"/>
</dbReference>
<organism evidence="1 2">
    <name type="scientific">Candidatus Fimadaptatus faecigallinarum</name>
    <dbReference type="NCBI Taxonomy" id="2840814"/>
    <lineage>
        <taxon>Bacteria</taxon>
        <taxon>Bacillati</taxon>
        <taxon>Bacillota</taxon>
        <taxon>Clostridia</taxon>
        <taxon>Eubacteriales</taxon>
        <taxon>Candidatus Fimadaptatus</taxon>
    </lineage>
</organism>
<dbReference type="GO" id="GO:0016787">
    <property type="term" value="F:hydrolase activity"/>
    <property type="evidence" value="ECO:0007669"/>
    <property type="project" value="UniProtKB-KW"/>
</dbReference>
<dbReference type="Pfam" id="PF14196">
    <property type="entry name" value="ATC_hydrolase"/>
    <property type="match status" value="1"/>
</dbReference>
<reference evidence="1" key="1">
    <citation type="submission" date="2020-10" db="EMBL/GenBank/DDBJ databases">
        <authorList>
            <person name="Gilroy R."/>
        </authorList>
    </citation>
    <scope>NUCLEOTIDE SEQUENCE</scope>
    <source>
        <strain evidence="1">ChiSxjej2B14-8506</strain>
    </source>
</reference>
<evidence type="ECO:0000313" key="1">
    <source>
        <dbReference type="EMBL" id="HIU47231.1"/>
    </source>
</evidence>
<proteinExistence type="predicted"/>
<accession>A0A9D1LSL4</accession>
<reference evidence="1" key="2">
    <citation type="journal article" date="2021" name="PeerJ">
        <title>Extensive microbial diversity within the chicken gut microbiome revealed by metagenomics and culture.</title>
        <authorList>
            <person name="Gilroy R."/>
            <person name="Ravi A."/>
            <person name="Getino M."/>
            <person name="Pursley I."/>
            <person name="Horton D.L."/>
            <person name="Alikhan N.F."/>
            <person name="Baker D."/>
            <person name="Gharbi K."/>
            <person name="Hall N."/>
            <person name="Watson M."/>
            <person name="Adriaenssens E.M."/>
            <person name="Foster-Nyarko E."/>
            <person name="Jarju S."/>
            <person name="Secka A."/>
            <person name="Antonio M."/>
            <person name="Oren A."/>
            <person name="Chaudhuri R.R."/>
            <person name="La Ragione R."/>
            <person name="Hildebrand F."/>
            <person name="Pallen M.J."/>
        </authorList>
    </citation>
    <scope>NUCLEOTIDE SEQUENCE</scope>
    <source>
        <strain evidence="1">ChiSxjej2B14-8506</strain>
    </source>
</reference>
<protein>
    <submittedName>
        <fullName evidence="1">L-2-amino-thiazoline-4-carboxylic acid hydrolase</fullName>
    </submittedName>
</protein>